<feature type="domain" description="FAM192A/Fyv6 N-terminal" evidence="4">
    <location>
        <begin position="3"/>
        <end position="95"/>
    </location>
</feature>
<gene>
    <name evidence="5" type="ORF">N0V83_007283</name>
</gene>
<keyword evidence="2" id="KW-0539">Nucleus</keyword>
<feature type="region of interest" description="Disordered" evidence="3">
    <location>
        <begin position="98"/>
        <end position="217"/>
    </location>
</feature>
<protein>
    <recommendedName>
        <fullName evidence="4">FAM192A/Fyv6 N-terminal domain-containing protein</fullName>
    </recommendedName>
</protein>
<feature type="region of interest" description="Disordered" evidence="3">
    <location>
        <begin position="1"/>
        <end position="27"/>
    </location>
</feature>
<evidence type="ECO:0000256" key="1">
    <source>
        <dbReference type="ARBA" id="ARBA00004123"/>
    </source>
</evidence>
<evidence type="ECO:0000256" key="2">
    <source>
        <dbReference type="ARBA" id="ARBA00023242"/>
    </source>
</evidence>
<dbReference type="Proteomes" id="UP001140560">
    <property type="component" value="Unassembled WGS sequence"/>
</dbReference>
<evidence type="ECO:0000313" key="6">
    <source>
        <dbReference type="Proteomes" id="UP001140560"/>
    </source>
</evidence>
<dbReference type="AlphaFoldDB" id="A0A9W8Y5U4"/>
<comment type="subcellular location">
    <subcellularLocation>
        <location evidence="1">Nucleus</location>
    </subcellularLocation>
</comment>
<feature type="compositionally biased region" description="Low complexity" evidence="3">
    <location>
        <begin position="199"/>
        <end position="211"/>
    </location>
</feature>
<proteinExistence type="predicted"/>
<evidence type="ECO:0000313" key="5">
    <source>
        <dbReference type="EMBL" id="KAJ4367698.1"/>
    </source>
</evidence>
<evidence type="ECO:0000256" key="3">
    <source>
        <dbReference type="SAM" id="MobiDB-lite"/>
    </source>
</evidence>
<feature type="compositionally biased region" description="Basic and acidic residues" evidence="3">
    <location>
        <begin position="149"/>
        <end position="161"/>
    </location>
</feature>
<comment type="caution">
    <text evidence="5">The sequence shown here is derived from an EMBL/GenBank/DDBJ whole genome shotgun (WGS) entry which is preliminary data.</text>
</comment>
<evidence type="ECO:0000259" key="4">
    <source>
        <dbReference type="Pfam" id="PF10187"/>
    </source>
</evidence>
<dbReference type="PANTHER" id="PTHR13495:SF0">
    <property type="entry name" value="PSME3-INTERACTING PROTEIN"/>
    <property type="match status" value="1"/>
</dbReference>
<dbReference type="PANTHER" id="PTHR13495">
    <property type="entry name" value="NEFA-INTERACTING NUCLEAR PROTEIN NIP30"/>
    <property type="match status" value="1"/>
</dbReference>
<dbReference type="InterPro" id="IPR039845">
    <property type="entry name" value="FAM192A"/>
</dbReference>
<sequence>MSKRDDEWKRAAQELEDQRRAKEDLAKQHDGKSLFEILQANKDKKQAEFEERARFKLHNALDDDEADYLDSVLEKKRKEEARVRKETLEQLELFRKQREEAESKAVEEENAEPSKGNGGQWAAVRRKRKAGHDAGLLKGVKLRKSSPATEEKKDIDKRSSKPDTMAQNVAEVTDEITRGTNAPSPADTIKPSSAPPPAMSSNALSLALNYESSDDDD</sequence>
<dbReference type="OrthoDB" id="75807at2759"/>
<reference evidence="5" key="1">
    <citation type="submission" date="2022-10" db="EMBL/GenBank/DDBJ databases">
        <title>Tapping the CABI collections for fungal endophytes: first genome assemblies for Collariella, Neodidymelliopsis, Ascochyta clinopodiicola, Didymella pomorum, Didymosphaeria variabile, Neocosmospora piperis and Neocucurbitaria cava.</title>
        <authorList>
            <person name="Hill R."/>
        </authorList>
    </citation>
    <scope>NUCLEOTIDE SEQUENCE</scope>
    <source>
        <strain evidence="5">IMI 356814</strain>
    </source>
</reference>
<dbReference type="EMBL" id="JAPEUY010000012">
    <property type="protein sequence ID" value="KAJ4367698.1"/>
    <property type="molecule type" value="Genomic_DNA"/>
</dbReference>
<dbReference type="InterPro" id="IPR019331">
    <property type="entry name" value="FAM192A/Fyv6_N"/>
</dbReference>
<name>A0A9W8Y5U4_9PLEO</name>
<feature type="compositionally biased region" description="Basic and acidic residues" evidence="3">
    <location>
        <begin position="98"/>
        <end position="107"/>
    </location>
</feature>
<keyword evidence="6" id="KW-1185">Reference proteome</keyword>
<dbReference type="Pfam" id="PF10187">
    <property type="entry name" value="FAM192A_Fyv6_N"/>
    <property type="match status" value="1"/>
</dbReference>
<dbReference type="GO" id="GO:0005634">
    <property type="term" value="C:nucleus"/>
    <property type="evidence" value="ECO:0007669"/>
    <property type="project" value="UniProtKB-SubCell"/>
</dbReference>
<accession>A0A9W8Y5U4</accession>
<organism evidence="5 6">
    <name type="scientific">Neocucurbitaria cava</name>
    <dbReference type="NCBI Taxonomy" id="798079"/>
    <lineage>
        <taxon>Eukaryota</taxon>
        <taxon>Fungi</taxon>
        <taxon>Dikarya</taxon>
        <taxon>Ascomycota</taxon>
        <taxon>Pezizomycotina</taxon>
        <taxon>Dothideomycetes</taxon>
        <taxon>Pleosporomycetidae</taxon>
        <taxon>Pleosporales</taxon>
        <taxon>Pleosporineae</taxon>
        <taxon>Cucurbitariaceae</taxon>
        <taxon>Neocucurbitaria</taxon>
    </lineage>
</organism>